<gene>
    <name evidence="3" type="ORF">QBC35DRAFT_451364</name>
</gene>
<feature type="transmembrane region" description="Helical" evidence="2">
    <location>
        <begin position="12"/>
        <end position="33"/>
    </location>
</feature>
<reference evidence="3" key="1">
    <citation type="journal article" date="2023" name="Mol. Phylogenet. Evol.">
        <title>Genome-scale phylogeny and comparative genomics of the fungal order Sordariales.</title>
        <authorList>
            <person name="Hensen N."/>
            <person name="Bonometti L."/>
            <person name="Westerberg I."/>
            <person name="Brannstrom I.O."/>
            <person name="Guillou S."/>
            <person name="Cros-Aarteil S."/>
            <person name="Calhoun S."/>
            <person name="Haridas S."/>
            <person name="Kuo A."/>
            <person name="Mondo S."/>
            <person name="Pangilinan J."/>
            <person name="Riley R."/>
            <person name="LaButti K."/>
            <person name="Andreopoulos B."/>
            <person name="Lipzen A."/>
            <person name="Chen C."/>
            <person name="Yan M."/>
            <person name="Daum C."/>
            <person name="Ng V."/>
            <person name="Clum A."/>
            <person name="Steindorff A."/>
            <person name="Ohm R.A."/>
            <person name="Martin F."/>
            <person name="Silar P."/>
            <person name="Natvig D.O."/>
            <person name="Lalanne C."/>
            <person name="Gautier V."/>
            <person name="Ament-Velasquez S.L."/>
            <person name="Kruys A."/>
            <person name="Hutchinson M.I."/>
            <person name="Powell A.J."/>
            <person name="Barry K."/>
            <person name="Miller A.N."/>
            <person name="Grigoriev I.V."/>
            <person name="Debuchy R."/>
            <person name="Gladieux P."/>
            <person name="Hiltunen Thoren M."/>
            <person name="Johannesson H."/>
        </authorList>
    </citation>
    <scope>NUCLEOTIDE SEQUENCE</scope>
    <source>
        <strain evidence="3">PSN309</strain>
    </source>
</reference>
<dbReference type="AlphaFoldDB" id="A0AAN7AIE3"/>
<dbReference type="EMBL" id="MU864389">
    <property type="protein sequence ID" value="KAK4188393.1"/>
    <property type="molecule type" value="Genomic_DNA"/>
</dbReference>
<accession>A0AAN7AIE3</accession>
<sequence length="346" mass="39559">MDFLNYLVRSDRILVGCMAVNVLAVTIGLRLYLEDWRDESLNKPVQPKTQYITQETEDDLGLGTLDTLLGHYNYAIRETASKIVCDRAVNDKDVIDRLLWGITRPDYDERIKNLRALAIVTDSQTLEKLHTWKTYSALVRSLELSLDPEQEVLNNGSWDDLPLRDMTEKLCLMFISQLVRSYGVEKLVKAKFVEKWLAKQNWGATAEERRRNFSEYCHRQSNRISDLVECVRETDCGRQALEDVGLWPIEIEEEEEGADEKTTLHVQRFDFVLPAELNDLSPGEWNTRSGEALLRNLQQSGFLPPGASSRDLRSRNREAMVLNDGSHPVNSSDIIQRGQADPGSSQ</sequence>
<name>A0AAN7AIE3_9PEZI</name>
<protein>
    <recommendedName>
        <fullName evidence="5">Cytoskeleton-associated protein</fullName>
    </recommendedName>
</protein>
<keyword evidence="4" id="KW-1185">Reference proteome</keyword>
<evidence type="ECO:0000313" key="3">
    <source>
        <dbReference type="EMBL" id="KAK4188393.1"/>
    </source>
</evidence>
<comment type="caution">
    <text evidence="3">The sequence shown here is derived from an EMBL/GenBank/DDBJ whole genome shotgun (WGS) entry which is preliminary data.</text>
</comment>
<evidence type="ECO:0000256" key="2">
    <source>
        <dbReference type="SAM" id="Phobius"/>
    </source>
</evidence>
<reference evidence="3" key="2">
    <citation type="submission" date="2023-05" db="EMBL/GenBank/DDBJ databases">
        <authorList>
            <consortium name="Lawrence Berkeley National Laboratory"/>
            <person name="Steindorff A."/>
            <person name="Hensen N."/>
            <person name="Bonometti L."/>
            <person name="Westerberg I."/>
            <person name="Brannstrom I.O."/>
            <person name="Guillou S."/>
            <person name="Cros-Aarteil S."/>
            <person name="Calhoun S."/>
            <person name="Haridas S."/>
            <person name="Kuo A."/>
            <person name="Mondo S."/>
            <person name="Pangilinan J."/>
            <person name="Riley R."/>
            <person name="Labutti K."/>
            <person name="Andreopoulos B."/>
            <person name="Lipzen A."/>
            <person name="Chen C."/>
            <person name="Yanf M."/>
            <person name="Daum C."/>
            <person name="Ng V."/>
            <person name="Clum A."/>
            <person name="Ohm R."/>
            <person name="Martin F."/>
            <person name="Silar P."/>
            <person name="Natvig D."/>
            <person name="Lalanne C."/>
            <person name="Gautier V."/>
            <person name="Ament-Velasquez S.L."/>
            <person name="Kruys A."/>
            <person name="Hutchinson M.I."/>
            <person name="Powell A.J."/>
            <person name="Barry K."/>
            <person name="Miller A.N."/>
            <person name="Grigoriev I.V."/>
            <person name="Debuchy R."/>
            <person name="Gladieux P."/>
            <person name="Thoren M.H."/>
            <person name="Johannesson H."/>
        </authorList>
    </citation>
    <scope>NUCLEOTIDE SEQUENCE</scope>
    <source>
        <strain evidence="3">PSN309</strain>
    </source>
</reference>
<keyword evidence="2" id="KW-0812">Transmembrane</keyword>
<proteinExistence type="predicted"/>
<keyword evidence="2" id="KW-1133">Transmembrane helix</keyword>
<evidence type="ECO:0000256" key="1">
    <source>
        <dbReference type="SAM" id="MobiDB-lite"/>
    </source>
</evidence>
<feature type="region of interest" description="Disordered" evidence="1">
    <location>
        <begin position="321"/>
        <end position="346"/>
    </location>
</feature>
<dbReference type="Proteomes" id="UP001302126">
    <property type="component" value="Unassembled WGS sequence"/>
</dbReference>
<organism evidence="3 4">
    <name type="scientific">Podospora australis</name>
    <dbReference type="NCBI Taxonomy" id="1536484"/>
    <lineage>
        <taxon>Eukaryota</taxon>
        <taxon>Fungi</taxon>
        <taxon>Dikarya</taxon>
        <taxon>Ascomycota</taxon>
        <taxon>Pezizomycotina</taxon>
        <taxon>Sordariomycetes</taxon>
        <taxon>Sordariomycetidae</taxon>
        <taxon>Sordariales</taxon>
        <taxon>Podosporaceae</taxon>
        <taxon>Podospora</taxon>
    </lineage>
</organism>
<keyword evidence="2" id="KW-0472">Membrane</keyword>
<evidence type="ECO:0008006" key="5">
    <source>
        <dbReference type="Google" id="ProtNLM"/>
    </source>
</evidence>
<evidence type="ECO:0000313" key="4">
    <source>
        <dbReference type="Proteomes" id="UP001302126"/>
    </source>
</evidence>